<gene>
    <name evidence="1" type="ORF">PNK_2395</name>
</gene>
<dbReference type="InParanoid" id="A0A0U5JFN0"/>
<dbReference type="Gene3D" id="1.10.10.10">
    <property type="entry name" value="Winged helix-like DNA-binding domain superfamily/Winged helix DNA-binding domain"/>
    <property type="match status" value="1"/>
</dbReference>
<dbReference type="STRING" id="389348.PNK_2395"/>
<keyword evidence="2" id="KW-1185">Reference proteome</keyword>
<proteinExistence type="predicted"/>
<dbReference type="InterPro" id="IPR036390">
    <property type="entry name" value="WH_DNA-bd_sf"/>
</dbReference>
<dbReference type="SUPFAM" id="SSF46785">
    <property type="entry name" value="Winged helix' DNA-binding domain"/>
    <property type="match status" value="1"/>
</dbReference>
<dbReference type="Proteomes" id="UP000069902">
    <property type="component" value="Chromosome cPNK"/>
</dbReference>
<name>A0A0U5JFN0_9BACT</name>
<reference evidence="2" key="1">
    <citation type="submission" date="2015-09" db="EMBL/GenBank/DDBJ databases">
        <authorList>
            <person name="Bertelli C."/>
        </authorList>
    </citation>
    <scope>NUCLEOTIDE SEQUENCE [LARGE SCALE GENOMIC DNA]</scope>
    <source>
        <strain evidence="2">KNic</strain>
    </source>
</reference>
<dbReference type="RefSeq" id="WP_059062239.1">
    <property type="nucleotide sequence ID" value="NZ_LN879502.1"/>
</dbReference>
<dbReference type="EMBL" id="LN879502">
    <property type="protein sequence ID" value="CUI17991.1"/>
    <property type="molecule type" value="Genomic_DNA"/>
</dbReference>
<dbReference type="InterPro" id="IPR011991">
    <property type="entry name" value="ArsR-like_HTH"/>
</dbReference>
<dbReference type="GO" id="GO:0006355">
    <property type="term" value="P:regulation of DNA-templated transcription"/>
    <property type="evidence" value="ECO:0007669"/>
    <property type="project" value="UniProtKB-ARBA"/>
</dbReference>
<dbReference type="KEGG" id="pnl:PNK_2395"/>
<dbReference type="CDD" id="cd00090">
    <property type="entry name" value="HTH_ARSR"/>
    <property type="match status" value="1"/>
</dbReference>
<dbReference type="PATRIC" id="fig|389348.3.peg.2686"/>
<accession>A0A0U5JFN0</accession>
<sequence>MLEYLFANKNVEKILMYLFLHGKANATELSRAFETSLDPIQKTLRKLEEGGLLVSFLEGRTRVFQWNPRYPFLPEIQALAKKTYEFLPSHIQENCYQITKRKRPRKTGKPL</sequence>
<organism evidence="1 2">
    <name type="scientific">Candidatus Protochlamydia naegleriophila</name>
    <dbReference type="NCBI Taxonomy" id="389348"/>
    <lineage>
        <taxon>Bacteria</taxon>
        <taxon>Pseudomonadati</taxon>
        <taxon>Chlamydiota</taxon>
        <taxon>Chlamydiia</taxon>
        <taxon>Parachlamydiales</taxon>
        <taxon>Parachlamydiaceae</taxon>
        <taxon>Candidatus Protochlamydia</taxon>
    </lineage>
</organism>
<evidence type="ECO:0008006" key="3">
    <source>
        <dbReference type="Google" id="ProtNLM"/>
    </source>
</evidence>
<evidence type="ECO:0000313" key="2">
    <source>
        <dbReference type="Proteomes" id="UP000069902"/>
    </source>
</evidence>
<dbReference type="InterPro" id="IPR036388">
    <property type="entry name" value="WH-like_DNA-bd_sf"/>
</dbReference>
<dbReference type="AlphaFoldDB" id="A0A0U5JFN0"/>
<evidence type="ECO:0000313" key="1">
    <source>
        <dbReference type="EMBL" id="CUI17991.1"/>
    </source>
</evidence>
<protein>
    <recommendedName>
        <fullName evidence="3">ArsR family transcriptional regulator</fullName>
    </recommendedName>
</protein>